<name>A0A1H8JN34_9PROT</name>
<dbReference type="OrthoDB" id="569000at2"/>
<keyword evidence="2" id="KW-1185">Reference proteome</keyword>
<gene>
    <name evidence="1" type="ORF">SAMN05216333_101255</name>
</gene>
<dbReference type="RefSeq" id="WP_090314799.1">
    <property type="nucleotide sequence ID" value="NZ_FNOE01000001.1"/>
</dbReference>
<evidence type="ECO:0000313" key="1">
    <source>
        <dbReference type="EMBL" id="SEN82092.1"/>
    </source>
</evidence>
<dbReference type="AlphaFoldDB" id="A0A1H8JN34"/>
<sequence length="364" mass="41278">MQKDFHHATTYVLARLAGFDHPEADIIAYASQYVDDATNSGVIRFTDGSMYEHISSAHKTFDYKNFDELANHQAWLPFHFLPGNNEANAGQNPLDTFMDKIVCKPDSPIARDMVAACINSKNSPHALQRLGITLHVYSDTWSHQGFAGVNHKNNDISKLNDEDNPGNYLAARLKDFFGDAFDDVASKLVGDTLPLGHGAALSYPDRPYLKWSYKDHHKNKVVRDNAAIFLQAAEKMVMAMQRFRLRNANADVPGLQATDKARIEALFRNIKHEEENARHQAWLERISTGYFNFPPVNLTYIAKGPGSWKHKALGTIRVANDKSQKFELKPDFLTSHWKLFHDALQVHRFYVIHELLPRYGICAA</sequence>
<dbReference type="STRING" id="42354.SAMN05216333_101255"/>
<proteinExistence type="predicted"/>
<reference evidence="2" key="1">
    <citation type="submission" date="2016-10" db="EMBL/GenBank/DDBJ databases">
        <authorList>
            <person name="Varghese N."/>
            <person name="Submissions S."/>
        </authorList>
    </citation>
    <scope>NUCLEOTIDE SEQUENCE [LARGE SCALE GENOMIC DNA]</scope>
    <source>
        <strain evidence="2">Nm76</strain>
    </source>
</reference>
<protein>
    <submittedName>
        <fullName evidence="1">Uncharacterized protein</fullName>
    </submittedName>
</protein>
<dbReference type="Pfam" id="PF20551">
    <property type="entry name" value="DUF6765"/>
    <property type="match status" value="1"/>
</dbReference>
<accession>A0A1H8JN34</accession>
<dbReference type="EMBL" id="FODO01000001">
    <property type="protein sequence ID" value="SEN82092.1"/>
    <property type="molecule type" value="Genomic_DNA"/>
</dbReference>
<evidence type="ECO:0000313" key="2">
    <source>
        <dbReference type="Proteomes" id="UP000198814"/>
    </source>
</evidence>
<dbReference type="InterPro" id="IPR046653">
    <property type="entry name" value="DUF6765"/>
</dbReference>
<organism evidence="1 2">
    <name type="scientific">Nitrosomonas oligotropha</name>
    <dbReference type="NCBI Taxonomy" id="42354"/>
    <lineage>
        <taxon>Bacteria</taxon>
        <taxon>Pseudomonadati</taxon>
        <taxon>Pseudomonadota</taxon>
        <taxon>Betaproteobacteria</taxon>
        <taxon>Nitrosomonadales</taxon>
        <taxon>Nitrosomonadaceae</taxon>
        <taxon>Nitrosomonas</taxon>
    </lineage>
</organism>
<dbReference type="Proteomes" id="UP000198814">
    <property type="component" value="Unassembled WGS sequence"/>
</dbReference>